<sequence length="103" mass="11728">MLIFPAPSAGKFKSENLLPIGNGNCNFVENDRWGPSIEPNGTKISFPFGKVMSIALRSVPFRRKRQRNRASSVLQPPSTTSQTKSALNRHLLQQIFMYHAWRR</sequence>
<evidence type="ECO:0000313" key="3">
    <source>
        <dbReference type="WBParaSite" id="nRc.2.0.1.t10322-RA"/>
    </source>
</evidence>
<dbReference type="Proteomes" id="UP000887565">
    <property type="component" value="Unplaced"/>
</dbReference>
<accession>A0A915I8X9</accession>
<reference evidence="3" key="1">
    <citation type="submission" date="2022-11" db="UniProtKB">
        <authorList>
            <consortium name="WormBaseParasite"/>
        </authorList>
    </citation>
    <scope>IDENTIFICATION</scope>
</reference>
<protein>
    <submittedName>
        <fullName evidence="3">Uncharacterized protein</fullName>
    </submittedName>
</protein>
<proteinExistence type="predicted"/>
<feature type="compositionally biased region" description="Polar residues" evidence="1">
    <location>
        <begin position="69"/>
        <end position="85"/>
    </location>
</feature>
<evidence type="ECO:0000313" key="2">
    <source>
        <dbReference type="Proteomes" id="UP000887565"/>
    </source>
</evidence>
<feature type="region of interest" description="Disordered" evidence="1">
    <location>
        <begin position="63"/>
        <end position="85"/>
    </location>
</feature>
<keyword evidence="2" id="KW-1185">Reference proteome</keyword>
<evidence type="ECO:0000256" key="1">
    <source>
        <dbReference type="SAM" id="MobiDB-lite"/>
    </source>
</evidence>
<name>A0A915I8X9_ROMCU</name>
<organism evidence="2 3">
    <name type="scientific">Romanomermis culicivorax</name>
    <name type="common">Nematode worm</name>
    <dbReference type="NCBI Taxonomy" id="13658"/>
    <lineage>
        <taxon>Eukaryota</taxon>
        <taxon>Metazoa</taxon>
        <taxon>Ecdysozoa</taxon>
        <taxon>Nematoda</taxon>
        <taxon>Enoplea</taxon>
        <taxon>Dorylaimia</taxon>
        <taxon>Mermithida</taxon>
        <taxon>Mermithoidea</taxon>
        <taxon>Mermithidae</taxon>
        <taxon>Romanomermis</taxon>
    </lineage>
</organism>
<dbReference type="AlphaFoldDB" id="A0A915I8X9"/>
<dbReference type="WBParaSite" id="nRc.2.0.1.t10322-RA">
    <property type="protein sequence ID" value="nRc.2.0.1.t10322-RA"/>
    <property type="gene ID" value="nRc.2.0.1.g10322"/>
</dbReference>